<name>A0A5F8ACI2_MACMU</name>
<dbReference type="Ensembl" id="ENSMMUT00000095067.1">
    <property type="protein sequence ID" value="ENSMMUP00000075643.1"/>
    <property type="gene ID" value="ENSMMUG00000057612.1"/>
</dbReference>
<reference evidence="1" key="2">
    <citation type="submission" date="2019-01" db="EMBL/GenBank/DDBJ databases">
        <authorList>
            <person name="Graves T."/>
            <person name="Eichler E.E."/>
            <person name="Wilson R.K."/>
        </authorList>
    </citation>
    <scope>NUCLEOTIDE SEQUENCE [LARGE SCALE GENOMIC DNA]</scope>
    <source>
        <strain evidence="1">17573</strain>
    </source>
</reference>
<dbReference type="InParanoid" id="A0A5F8ACI2"/>
<dbReference type="Proteomes" id="UP000006718">
    <property type="component" value="Chromosome 19"/>
</dbReference>
<reference evidence="1" key="4">
    <citation type="submission" date="2025-09" db="UniProtKB">
        <authorList>
            <consortium name="Ensembl"/>
        </authorList>
    </citation>
    <scope>IDENTIFICATION</scope>
    <source>
        <strain evidence="1">17573</strain>
    </source>
</reference>
<dbReference type="PRINTS" id="PR02045">
    <property type="entry name" value="F138DOMAIN"/>
</dbReference>
<reference evidence="1" key="3">
    <citation type="submission" date="2025-08" db="UniProtKB">
        <authorList>
            <consortium name="Ensembl"/>
        </authorList>
    </citation>
    <scope>IDENTIFICATION</scope>
    <source>
        <strain evidence="1">17573</strain>
    </source>
</reference>
<reference evidence="2" key="1">
    <citation type="journal article" date="2007" name="Science">
        <title>Evolutionary and biomedical insights from the rhesus macaque genome.</title>
        <authorList>
            <person name="Gibbs R.A."/>
            <person name="Rogers J."/>
            <person name="Katze M.G."/>
            <person name="Bumgarner R."/>
            <person name="Weinstock G.M."/>
            <person name="Mardis E.R."/>
            <person name="Remington K.A."/>
            <person name="Strausberg R.L."/>
            <person name="Venter J.C."/>
            <person name="Wilson R.K."/>
            <person name="Batzer M.A."/>
            <person name="Bustamante C.D."/>
            <person name="Eichler E.E."/>
            <person name="Hahn M.W."/>
            <person name="Hardison R.C."/>
            <person name="Makova K.D."/>
            <person name="Miller W."/>
            <person name="Milosavljevic A."/>
            <person name="Palermo R.E."/>
            <person name="Siepel A."/>
            <person name="Sikela J.M."/>
            <person name="Attaway T."/>
            <person name="Bell S."/>
            <person name="Bernard K.E."/>
            <person name="Buhay C.J."/>
            <person name="Chandrabose M.N."/>
            <person name="Dao M."/>
            <person name="Davis C."/>
            <person name="Delehaunty K.D."/>
            <person name="Ding Y."/>
            <person name="Dinh H.H."/>
            <person name="Dugan-Rocha S."/>
            <person name="Fulton L.A."/>
            <person name="Gabisi R.A."/>
            <person name="Garner T.T."/>
            <person name="Godfrey J."/>
            <person name="Hawes A.C."/>
            <person name="Hernandez J."/>
            <person name="Hines S."/>
            <person name="Holder M."/>
            <person name="Hume J."/>
            <person name="Jhangiani S.N."/>
            <person name="Joshi V."/>
            <person name="Khan Z.M."/>
            <person name="Kirkness E.F."/>
            <person name="Cree A."/>
            <person name="Fowler R.G."/>
            <person name="Lee S."/>
            <person name="Lewis L.R."/>
            <person name="Li Z."/>
            <person name="Liu Y.-S."/>
            <person name="Moore S.M."/>
            <person name="Muzny D."/>
            <person name="Nazareth L.V."/>
            <person name="Ngo D.N."/>
            <person name="Okwuonu G.O."/>
            <person name="Pai G."/>
            <person name="Parker D."/>
            <person name="Paul H.A."/>
            <person name="Pfannkoch C."/>
            <person name="Pohl C.S."/>
            <person name="Rogers Y.-H.C."/>
            <person name="Ruiz S.J."/>
            <person name="Sabo A."/>
            <person name="Santibanez J."/>
            <person name="Schneider B.W."/>
            <person name="Smith S.M."/>
            <person name="Sodergren E."/>
            <person name="Svatek A.F."/>
            <person name="Utterback T.R."/>
            <person name="Vattathil S."/>
            <person name="Warren W."/>
            <person name="White C.S."/>
            <person name="Chinwalla A.T."/>
            <person name="Feng Y."/>
            <person name="Halpern A.L."/>
            <person name="Hillier L.W."/>
            <person name="Huang X."/>
            <person name="Minx P."/>
            <person name="Nelson J.O."/>
            <person name="Pepin K.H."/>
            <person name="Qin X."/>
            <person name="Sutton G.G."/>
            <person name="Venter E."/>
            <person name="Walenz B.P."/>
            <person name="Wallis J.W."/>
            <person name="Worley K.C."/>
            <person name="Yang S.-P."/>
            <person name="Jones S.M."/>
            <person name="Marra M.A."/>
            <person name="Rocchi M."/>
            <person name="Schein J.E."/>
            <person name="Baertsch R."/>
            <person name="Clarke L."/>
            <person name="Csuros M."/>
            <person name="Glasscock J."/>
            <person name="Harris R.A."/>
            <person name="Havlak P."/>
            <person name="Jackson A.R."/>
            <person name="Jiang H."/>
            <person name="Liu Y."/>
            <person name="Messina D.N."/>
            <person name="Shen Y."/>
            <person name="Song H.X.-Z."/>
            <person name="Wylie T."/>
            <person name="Zhang L."/>
            <person name="Birney E."/>
            <person name="Han K."/>
            <person name="Konkel M.K."/>
            <person name="Lee J."/>
            <person name="Smit A.F.A."/>
            <person name="Ullmer B."/>
            <person name="Wang H."/>
            <person name="Xing J."/>
            <person name="Burhans R."/>
            <person name="Cheng Z."/>
            <person name="Karro J.E."/>
            <person name="Ma J."/>
            <person name="Raney B."/>
            <person name="She X."/>
            <person name="Cox M.J."/>
            <person name="Demuth J.P."/>
            <person name="Dumas L.J."/>
            <person name="Han S.-G."/>
            <person name="Hopkins J."/>
            <person name="Karimpour-Fard A."/>
            <person name="Kim Y.H."/>
            <person name="Pollack J.R."/>
            <person name="Vinar T."/>
            <person name="Addo-Quaye C."/>
            <person name="Degenhardt J."/>
            <person name="Denby A."/>
            <person name="Hubisz M.J."/>
            <person name="Indap A."/>
            <person name="Kosiol C."/>
            <person name="Lahn B.T."/>
            <person name="Lawson H.A."/>
            <person name="Marklein A."/>
            <person name="Nielsen R."/>
            <person name="Vallender E.J."/>
            <person name="Clark A.G."/>
            <person name="Ferguson B."/>
            <person name="Hernandez R.D."/>
            <person name="Hirani K."/>
            <person name="Kehrer-Sawatzki H."/>
            <person name="Kolb J."/>
            <person name="Patil S."/>
            <person name="Pu L.-L."/>
            <person name="Ren Y."/>
            <person name="Smith D.G."/>
            <person name="Wheeler D.A."/>
            <person name="Schenck I."/>
            <person name="Ball E.V."/>
            <person name="Chen R."/>
            <person name="Cooper D.N."/>
            <person name="Giardine B."/>
            <person name="Hsu F."/>
            <person name="Kent W.J."/>
            <person name="Lesk A."/>
            <person name="Nelson D.L."/>
            <person name="O'brien W.E."/>
            <person name="Pruefer K."/>
            <person name="Stenson P.D."/>
            <person name="Wallace J.C."/>
            <person name="Ke H."/>
            <person name="Liu X.-M."/>
            <person name="Wang P."/>
            <person name="Xiang A.P."/>
            <person name="Yang F."/>
            <person name="Barber G.P."/>
            <person name="Haussler D."/>
            <person name="Karolchik D."/>
            <person name="Kern A.D."/>
            <person name="Kuhn R.M."/>
            <person name="Smith K.E."/>
            <person name="Zwieg A.S."/>
        </authorList>
    </citation>
    <scope>NUCLEOTIDE SEQUENCE [LARGE SCALE GENOMIC DNA]</scope>
    <source>
        <strain evidence="2">17573</strain>
    </source>
</reference>
<keyword evidence="2" id="KW-1185">Reference proteome</keyword>
<dbReference type="GeneTree" id="ENSGT00940000161627"/>
<evidence type="ECO:0000313" key="2">
    <source>
        <dbReference type="Proteomes" id="UP000006718"/>
    </source>
</evidence>
<organism evidence="1 2">
    <name type="scientific">Macaca mulatta</name>
    <name type="common">Rhesus macaque</name>
    <dbReference type="NCBI Taxonomy" id="9544"/>
    <lineage>
        <taxon>Eukaryota</taxon>
        <taxon>Metazoa</taxon>
        <taxon>Chordata</taxon>
        <taxon>Craniata</taxon>
        <taxon>Vertebrata</taxon>
        <taxon>Euteleostomi</taxon>
        <taxon>Mammalia</taxon>
        <taxon>Eutheria</taxon>
        <taxon>Euarchontoglires</taxon>
        <taxon>Primates</taxon>
        <taxon>Haplorrhini</taxon>
        <taxon>Catarrhini</taxon>
        <taxon>Cercopithecidae</taxon>
        <taxon>Cercopithecinae</taxon>
        <taxon>Macaca</taxon>
    </lineage>
</organism>
<evidence type="ECO:0000313" key="1">
    <source>
        <dbReference type="Ensembl" id="ENSMMUP00000075643.1"/>
    </source>
</evidence>
<dbReference type="VEuPathDB" id="HostDB:ENSMMUG00000057612"/>
<dbReference type="PANTHER" id="PTHR46254">
    <property type="entry name" value="PROTEIN GVQW1-RELATED"/>
    <property type="match status" value="1"/>
</dbReference>
<dbReference type="PANTHER" id="PTHR46254:SF3">
    <property type="entry name" value="SECRETED PROTEIN"/>
    <property type="match status" value="1"/>
</dbReference>
<accession>A0A5F8ACI2</accession>
<dbReference type="AlphaFoldDB" id="A0A5F8ACI2"/>
<sequence>MESHSVTNAGVQWCDLCSLQPPPPGFKRFSCLSLPSSWDYRRPPPCPANFCISLVETRFHHVGQAGFKLLTSNVLPASASQSAVITGVRQCLQINKCLKLK</sequence>
<protein>
    <submittedName>
        <fullName evidence="1">Uncharacterized protein</fullName>
    </submittedName>
</protein>
<proteinExistence type="predicted"/>
<dbReference type="OMA" id="SHRTWPY"/>